<dbReference type="eggNOG" id="KOG3677">
    <property type="taxonomic scope" value="Eukaryota"/>
</dbReference>
<evidence type="ECO:0000313" key="9">
    <source>
        <dbReference type="Proteomes" id="UP000256601"/>
    </source>
</evidence>
<evidence type="ECO:0000256" key="3">
    <source>
        <dbReference type="ARBA" id="ARBA00022917"/>
    </source>
</evidence>
<dbReference type="Pfam" id="PF10255">
    <property type="entry name" value="Paf67"/>
    <property type="match status" value="1"/>
</dbReference>
<dbReference type="PANTHER" id="PTHR13242:SF0">
    <property type="entry name" value="EUKARYOTIC TRANSLATION INITIATION FACTOR 3 SUBUNIT L"/>
    <property type="match status" value="1"/>
</dbReference>
<dbReference type="VEuPathDB" id="FungiDB:YALI0_D03399g"/>
<evidence type="ECO:0000256" key="4">
    <source>
        <dbReference type="HAMAP-Rule" id="MF_03011"/>
    </source>
</evidence>
<dbReference type="InterPro" id="IPR011990">
    <property type="entry name" value="TPR-like_helical_dom_sf"/>
</dbReference>
<dbReference type="SUPFAM" id="SSF48452">
    <property type="entry name" value="TPR-like"/>
    <property type="match status" value="1"/>
</dbReference>
<dbReference type="GO" id="GO:0016282">
    <property type="term" value="C:eukaryotic 43S preinitiation complex"/>
    <property type="evidence" value="ECO:0007669"/>
    <property type="project" value="UniProtKB-UniRule"/>
</dbReference>
<dbReference type="GO" id="GO:0001732">
    <property type="term" value="P:formation of cytoplasmic translation initiation complex"/>
    <property type="evidence" value="ECO:0007669"/>
    <property type="project" value="UniProtKB-UniRule"/>
</dbReference>
<keyword evidence="1 4" id="KW-0963">Cytoplasm</keyword>
<dbReference type="GO" id="GO:0005852">
    <property type="term" value="C:eukaryotic translation initiation factor 3 complex"/>
    <property type="evidence" value="ECO:0007669"/>
    <property type="project" value="UniProtKB-UniRule"/>
</dbReference>
<dbReference type="InterPro" id="IPR019382">
    <property type="entry name" value="eIF3l"/>
</dbReference>
<evidence type="ECO:0000313" key="7">
    <source>
        <dbReference type="EMBL" id="RDW24241.1"/>
    </source>
</evidence>
<dbReference type="PROSITE" id="PS50250">
    <property type="entry name" value="PCI"/>
    <property type="match status" value="1"/>
</dbReference>
<dbReference type="Proteomes" id="UP000182444">
    <property type="component" value="Chromosome 1D"/>
</dbReference>
<name>A0A1D8ND30_YARLL</name>
<comment type="similarity">
    <text evidence="4">Belongs to the eIF-3 subunit L family.</text>
</comment>
<dbReference type="SMR" id="A0A1D8ND30"/>
<dbReference type="AlphaFoldDB" id="A0A1D8ND30"/>
<dbReference type="OMA" id="AGWFIRN"/>
<reference evidence="7 9" key="2">
    <citation type="submission" date="2018-07" db="EMBL/GenBank/DDBJ databases">
        <title>Draft Genome Assemblies for Five Robust Yarrowia lipolytica Strains Exhibiting High Lipid Production and Pentose Sugar Utilization and Sugar Alcohol Secretion from Undetoxified Lignocellulosic Biomass Hydrolysates.</title>
        <authorList>
            <consortium name="DOE Joint Genome Institute"/>
            <person name="Walker C."/>
            <person name="Ryu S."/>
            <person name="Na H."/>
            <person name="Zane M."/>
            <person name="LaButti K."/>
            <person name="Lipzen A."/>
            <person name="Haridas S."/>
            <person name="Barry K."/>
            <person name="Grigoriev I.V."/>
            <person name="Quarterman J."/>
            <person name="Slininger P."/>
            <person name="Dien B."/>
            <person name="Trinh C.T."/>
        </authorList>
    </citation>
    <scope>NUCLEOTIDE SEQUENCE [LARGE SCALE GENOMIC DNA]</scope>
    <source>
        <strain evidence="7 9">YB392</strain>
    </source>
</reference>
<sequence>MDSDEEFIDNSLAVGDIVYDEAQIAQQQQEYAAQLKLASTAIPTVVKDFIQYFHRCLSDNSVYELHGCYENSFGKLTDKFYKNSHWPHPVAQVAPLVKNDPVFLYFYSELYYRHLYAKLTPTPLERFESYSNYCNLFNYILNSDGPVDLELPTSWAWGIVDEFIYQYNSYWMTKEAHNSDGVAPDTWGTYSVLNVLYSLSEKTKIREQLRAIKAGLDPMDVAGPYGSRPLYKMLGYFCVIGLLRVHTLLGDFTLALKTMESIELTKKALFARVAPAHFATYYYVGICYVMTRRYADAIRCFSHVLTYMARTKNVQGPRYDAKRSEQMYALLAICVVLSPARLDDSIHVALRDRYGDQMAAMQRGDLKLFEELFTFAAPKFIQPGDVHGGDPLKHHLKIFMVDVTNTLSTANLKSYLNLYATMDLGKLASFLDTDAEDLRSQLVTLKMKNRQLRWTEGELADGTYQHCSELDIALENDLIHVAEAKGGRKFADWFIRNTVKNYSVQDYIVNGDKKDKEKKN</sequence>
<keyword evidence="3 4" id="KW-0648">Protein biosynthesis</keyword>
<evidence type="ECO:0000259" key="5">
    <source>
        <dbReference type="PROSITE" id="PS50250"/>
    </source>
</evidence>
<dbReference type="KEGG" id="yli:2910573"/>
<gene>
    <name evidence="7" type="ORF">B0I71DRAFT_134576</name>
    <name evidence="6" type="ORF">YALI1_D04331g</name>
</gene>
<proteinExistence type="inferred from homology"/>
<comment type="subunit">
    <text evidence="4">Component of the eukaryotic translation initiation factor 3 (eIF-3) complex.</text>
</comment>
<evidence type="ECO:0000256" key="2">
    <source>
        <dbReference type="ARBA" id="ARBA00022540"/>
    </source>
</evidence>
<dbReference type="GeneID" id="2910573"/>
<organism evidence="6 8">
    <name type="scientific">Yarrowia lipolytica</name>
    <name type="common">Candida lipolytica</name>
    <dbReference type="NCBI Taxonomy" id="4952"/>
    <lineage>
        <taxon>Eukaryota</taxon>
        <taxon>Fungi</taxon>
        <taxon>Dikarya</taxon>
        <taxon>Ascomycota</taxon>
        <taxon>Saccharomycotina</taxon>
        <taxon>Dipodascomycetes</taxon>
        <taxon>Dipodascales</taxon>
        <taxon>Dipodascales incertae sedis</taxon>
        <taxon>Yarrowia</taxon>
    </lineage>
</organism>
<dbReference type="RefSeq" id="XP_502363.1">
    <property type="nucleotide sequence ID" value="XM_502363.1"/>
</dbReference>
<keyword evidence="2 4" id="KW-0396">Initiation factor</keyword>
<evidence type="ECO:0000313" key="6">
    <source>
        <dbReference type="EMBL" id="AOW03526.1"/>
    </source>
</evidence>
<dbReference type="GO" id="GO:0033290">
    <property type="term" value="C:eukaryotic 48S preinitiation complex"/>
    <property type="evidence" value="ECO:0007669"/>
    <property type="project" value="UniProtKB-UniRule"/>
</dbReference>
<dbReference type="VEuPathDB" id="FungiDB:YALI1_D04331g"/>
<comment type="function">
    <text evidence="4">Component of the eukaryotic translation initiation factor 3 (eIF-3) complex, which is involved in protein synthesis of a specialized repertoire of mRNAs and, together with other initiation factors, stimulates binding of mRNA and methionyl-tRNAi to the 40S ribosome. The eIF-3 complex specifically targets and initiates translation of a subset of mRNAs involved in cell proliferation.</text>
</comment>
<feature type="domain" description="PCI" evidence="5">
    <location>
        <begin position="278"/>
        <end position="478"/>
    </location>
</feature>
<dbReference type="EMBL" id="CP017556">
    <property type="protein sequence ID" value="AOW03526.1"/>
    <property type="molecule type" value="Genomic_DNA"/>
</dbReference>
<evidence type="ECO:0000313" key="8">
    <source>
        <dbReference type="Proteomes" id="UP000182444"/>
    </source>
</evidence>
<dbReference type="OrthoDB" id="15082at2759"/>
<comment type="subcellular location">
    <subcellularLocation>
        <location evidence="4">Cytoplasm</location>
    </subcellularLocation>
</comment>
<dbReference type="PANTHER" id="PTHR13242">
    <property type="entry name" value="EUKARYOTIC TRANSLATION INITIATION FACTOR 3"/>
    <property type="match status" value="1"/>
</dbReference>
<dbReference type="EMBL" id="KZ859042">
    <property type="protein sequence ID" value="RDW24241.1"/>
    <property type="molecule type" value="Genomic_DNA"/>
</dbReference>
<dbReference type="Proteomes" id="UP000256601">
    <property type="component" value="Unassembled WGS sequence"/>
</dbReference>
<dbReference type="InterPro" id="IPR000717">
    <property type="entry name" value="PCI_dom"/>
</dbReference>
<evidence type="ECO:0000256" key="1">
    <source>
        <dbReference type="ARBA" id="ARBA00022490"/>
    </source>
</evidence>
<accession>A0A1D8ND30</accession>
<dbReference type="GO" id="GO:0003743">
    <property type="term" value="F:translation initiation factor activity"/>
    <property type="evidence" value="ECO:0007669"/>
    <property type="project" value="UniProtKB-UniRule"/>
</dbReference>
<protein>
    <recommendedName>
        <fullName evidence="4">Eukaryotic translation initiation factor 3 subunit L</fullName>
        <shortName evidence="4">eIF3l</shortName>
    </recommendedName>
</protein>
<dbReference type="HAMAP" id="MF_03011">
    <property type="entry name" value="eIF3l"/>
    <property type="match status" value="1"/>
</dbReference>
<reference evidence="6 8" key="1">
    <citation type="journal article" date="2016" name="PLoS ONE">
        <title>Sequence Assembly of Yarrowia lipolytica Strain W29/CLIB89 Shows Transposable Element Diversity.</title>
        <authorList>
            <person name="Magnan C."/>
            <person name="Yu J."/>
            <person name="Chang I."/>
            <person name="Jahn E."/>
            <person name="Kanomata Y."/>
            <person name="Wu J."/>
            <person name="Zeller M."/>
            <person name="Oakes M."/>
            <person name="Baldi P."/>
            <person name="Sandmeyer S."/>
        </authorList>
    </citation>
    <scope>NUCLEOTIDE SEQUENCE [LARGE SCALE GENOMIC DNA]</scope>
    <source>
        <strain evidence="6">CLIB89</strain>
        <strain evidence="8">CLIB89(W29)</strain>
    </source>
</reference>